<reference evidence="2" key="1">
    <citation type="submission" date="2016-06" db="UniProtKB">
        <authorList>
            <consortium name="WormBaseParasite"/>
        </authorList>
    </citation>
    <scope>IDENTIFICATION</scope>
</reference>
<dbReference type="InterPro" id="IPR023214">
    <property type="entry name" value="HAD_sf"/>
</dbReference>
<accession>A0A183EP07</accession>
<dbReference type="Gene3D" id="3.40.50.1000">
    <property type="entry name" value="HAD superfamily/HAD-like"/>
    <property type="match status" value="1"/>
</dbReference>
<dbReference type="AlphaFoldDB" id="A0A183EP07"/>
<proteinExistence type="predicted"/>
<name>A0A183EP07_9BILA</name>
<dbReference type="WBParaSite" id="GPUH_0002272501-mRNA-1">
    <property type="protein sequence ID" value="GPUH_0002272501-mRNA-1"/>
    <property type="gene ID" value="GPUH_0002272501"/>
</dbReference>
<organism evidence="2">
    <name type="scientific">Gongylonema pulchrum</name>
    <dbReference type="NCBI Taxonomy" id="637853"/>
    <lineage>
        <taxon>Eukaryota</taxon>
        <taxon>Metazoa</taxon>
        <taxon>Ecdysozoa</taxon>
        <taxon>Nematoda</taxon>
        <taxon>Chromadorea</taxon>
        <taxon>Rhabditida</taxon>
        <taxon>Spirurina</taxon>
        <taxon>Spiruromorpha</taxon>
        <taxon>Spiruroidea</taxon>
        <taxon>Gongylonematidae</taxon>
        <taxon>Gongylonema</taxon>
    </lineage>
</organism>
<protein>
    <submittedName>
        <fullName evidence="2">HAD family hydrolase</fullName>
    </submittedName>
</protein>
<feature type="domain" description="Trehalose-6-phosphate phosphatase C-terminal" evidence="1">
    <location>
        <begin position="5"/>
        <end position="63"/>
    </location>
</feature>
<dbReference type="InterPro" id="IPR049063">
    <property type="entry name" value="T6PP_C"/>
</dbReference>
<sequence length="96" mass="10293">LVTFQVLVFDPSTELEVEVVAHSSGTVWNKADGVDRLIKNLGDSLETPGRVLICGDTPSDLPMGAVRCPSLGQLYWWQKTGSPAADISPITNALEP</sequence>
<dbReference type="Pfam" id="PF21141">
    <property type="entry name" value="T6PP_C"/>
    <property type="match status" value="1"/>
</dbReference>
<evidence type="ECO:0000259" key="1">
    <source>
        <dbReference type="Pfam" id="PF21141"/>
    </source>
</evidence>
<evidence type="ECO:0000313" key="2">
    <source>
        <dbReference type="WBParaSite" id="GPUH_0002272501-mRNA-1"/>
    </source>
</evidence>